<protein>
    <submittedName>
        <fullName evidence="1">Uncharacterized protein</fullName>
    </submittedName>
</protein>
<proteinExistence type="predicted"/>
<name>A0A8S2S0K4_9BILA</name>
<dbReference type="AlphaFoldDB" id="A0A8S2S0K4"/>
<dbReference type="EMBL" id="CAJOBH010017045">
    <property type="protein sequence ID" value="CAF4197027.1"/>
    <property type="molecule type" value="Genomic_DNA"/>
</dbReference>
<evidence type="ECO:0000313" key="2">
    <source>
        <dbReference type="Proteomes" id="UP000681967"/>
    </source>
</evidence>
<feature type="non-terminal residue" evidence="1">
    <location>
        <position position="1"/>
    </location>
</feature>
<accession>A0A8S2S0K4</accession>
<comment type="caution">
    <text evidence="1">The sequence shown here is derived from an EMBL/GenBank/DDBJ whole genome shotgun (WGS) entry which is preliminary data.</text>
</comment>
<organism evidence="1 2">
    <name type="scientific">Rotaria magnacalcarata</name>
    <dbReference type="NCBI Taxonomy" id="392030"/>
    <lineage>
        <taxon>Eukaryota</taxon>
        <taxon>Metazoa</taxon>
        <taxon>Spiralia</taxon>
        <taxon>Gnathifera</taxon>
        <taxon>Rotifera</taxon>
        <taxon>Eurotatoria</taxon>
        <taxon>Bdelloidea</taxon>
        <taxon>Philodinida</taxon>
        <taxon>Philodinidae</taxon>
        <taxon>Rotaria</taxon>
    </lineage>
</organism>
<evidence type="ECO:0000313" key="1">
    <source>
        <dbReference type="EMBL" id="CAF4197027.1"/>
    </source>
</evidence>
<dbReference type="Proteomes" id="UP000681967">
    <property type="component" value="Unassembled WGS sequence"/>
</dbReference>
<sequence length="59" mass="6487">QNVVWGECKNVQHSVCLADQGASFGQPIGVSGCYRQSTVLLDVILIYSTDNVELLNKYL</sequence>
<gene>
    <name evidence="1" type="ORF">BYL167_LOCUS23494</name>
</gene>
<reference evidence="1" key="1">
    <citation type="submission" date="2021-02" db="EMBL/GenBank/DDBJ databases">
        <authorList>
            <person name="Nowell W R."/>
        </authorList>
    </citation>
    <scope>NUCLEOTIDE SEQUENCE</scope>
</reference>